<name>A0A0N8K060_SCLFO</name>
<dbReference type="Pfam" id="PF00002">
    <property type="entry name" value="7tm_2"/>
    <property type="match status" value="1"/>
</dbReference>
<keyword evidence="4 5" id="KW-0472">Membrane</keyword>
<dbReference type="PROSITE" id="PS50261">
    <property type="entry name" value="G_PROTEIN_RECEP_F2_4"/>
    <property type="match status" value="1"/>
</dbReference>
<dbReference type="GO" id="GO:0017046">
    <property type="term" value="F:peptide hormone binding"/>
    <property type="evidence" value="ECO:0007669"/>
    <property type="project" value="TreeGrafter"/>
</dbReference>
<evidence type="ECO:0000256" key="4">
    <source>
        <dbReference type="ARBA" id="ARBA00023136"/>
    </source>
</evidence>
<dbReference type="PANTHER" id="PTHR45620">
    <property type="entry name" value="PDF RECEPTOR-LIKE PROTEIN-RELATED"/>
    <property type="match status" value="1"/>
</dbReference>
<accession>A0A0N8K060</accession>
<gene>
    <name evidence="7" type="ORF">Z043_109876</name>
</gene>
<evidence type="ECO:0000256" key="5">
    <source>
        <dbReference type="SAM" id="Phobius"/>
    </source>
</evidence>
<evidence type="ECO:0000313" key="8">
    <source>
        <dbReference type="Proteomes" id="UP000034805"/>
    </source>
</evidence>
<dbReference type="PANTHER" id="PTHR45620:SF1">
    <property type="entry name" value="G-PROTEIN COUPLED RECEPTORS FAMILY 2 PROFILE 2 DOMAIN-CONTAINING PROTEIN"/>
    <property type="match status" value="1"/>
</dbReference>
<dbReference type="InterPro" id="IPR050332">
    <property type="entry name" value="GPCR_2"/>
</dbReference>
<evidence type="ECO:0000256" key="2">
    <source>
        <dbReference type="ARBA" id="ARBA00022692"/>
    </source>
</evidence>
<dbReference type="Gene3D" id="1.20.1070.10">
    <property type="entry name" value="Rhodopsin 7-helix transmembrane proteins"/>
    <property type="match status" value="1"/>
</dbReference>
<evidence type="ECO:0000259" key="6">
    <source>
        <dbReference type="PROSITE" id="PS50261"/>
    </source>
</evidence>
<dbReference type="GO" id="GO:0007166">
    <property type="term" value="P:cell surface receptor signaling pathway"/>
    <property type="evidence" value="ECO:0007669"/>
    <property type="project" value="InterPro"/>
</dbReference>
<dbReference type="InterPro" id="IPR017981">
    <property type="entry name" value="GPCR_2-like_7TM"/>
</dbReference>
<dbReference type="STRING" id="113540.ENSSFOP00015013972"/>
<dbReference type="AlphaFoldDB" id="A0A0N8K060"/>
<dbReference type="PRINTS" id="PR00249">
    <property type="entry name" value="GPCRSECRETIN"/>
</dbReference>
<evidence type="ECO:0000313" key="7">
    <source>
        <dbReference type="EMBL" id="KPP71233.1"/>
    </source>
</evidence>
<evidence type="ECO:0000256" key="3">
    <source>
        <dbReference type="ARBA" id="ARBA00022989"/>
    </source>
</evidence>
<comment type="caution">
    <text evidence="7">The sequence shown here is derived from an EMBL/GenBank/DDBJ whole genome shotgun (WGS) entry which is preliminary data.</text>
</comment>
<dbReference type="Proteomes" id="UP000034805">
    <property type="component" value="Unassembled WGS sequence"/>
</dbReference>
<protein>
    <recommendedName>
        <fullName evidence="6">G-protein coupled receptors family 2 profile 2 domain-containing protein</fullName>
    </recommendedName>
</protein>
<comment type="subcellular location">
    <subcellularLocation>
        <location evidence="1">Membrane</location>
        <topology evidence="1">Multi-pass membrane protein</topology>
    </subcellularLocation>
</comment>
<keyword evidence="2 5" id="KW-0812">Transmembrane</keyword>
<dbReference type="InterPro" id="IPR000832">
    <property type="entry name" value="GPCR_2_secretin-like"/>
</dbReference>
<dbReference type="EMBL" id="JARO02003077">
    <property type="protein sequence ID" value="KPP71233.1"/>
    <property type="molecule type" value="Genomic_DNA"/>
</dbReference>
<reference evidence="7 8" key="1">
    <citation type="submission" date="2015-08" db="EMBL/GenBank/DDBJ databases">
        <title>The genome of the Asian arowana (Scleropages formosus).</title>
        <authorList>
            <person name="Tan M.H."/>
            <person name="Gan H.M."/>
            <person name="Croft L.J."/>
            <person name="Austin C.M."/>
        </authorList>
    </citation>
    <scope>NUCLEOTIDE SEQUENCE [LARGE SCALE GENOMIC DNA]</scope>
    <source>
        <strain evidence="7">Aro1</strain>
    </source>
</reference>
<dbReference type="GO" id="GO:0005886">
    <property type="term" value="C:plasma membrane"/>
    <property type="evidence" value="ECO:0007669"/>
    <property type="project" value="TreeGrafter"/>
</dbReference>
<keyword evidence="3 5" id="KW-1133">Transmembrane helix</keyword>
<sequence length="119" mass="12994">MASRLAKSTLLLVPLFGVRYVVFALFPDHVAFQLRLCFELILGSFQGFVVALLYCFLNGEGGLFSFEACPVRHSPGGGALPPDTRHASPSRITLCVLRLLTCPVYFTSARSSVVTRSAR</sequence>
<dbReference type="GO" id="GO:0008528">
    <property type="term" value="F:G protein-coupled peptide receptor activity"/>
    <property type="evidence" value="ECO:0007669"/>
    <property type="project" value="TreeGrafter"/>
</dbReference>
<feature type="transmembrane region" description="Helical" evidence="5">
    <location>
        <begin position="40"/>
        <end position="57"/>
    </location>
</feature>
<feature type="domain" description="G-protein coupled receptors family 2 profile 2" evidence="6">
    <location>
        <begin position="1"/>
        <end position="58"/>
    </location>
</feature>
<dbReference type="GO" id="GO:0007188">
    <property type="term" value="P:adenylate cyclase-modulating G protein-coupled receptor signaling pathway"/>
    <property type="evidence" value="ECO:0007669"/>
    <property type="project" value="TreeGrafter"/>
</dbReference>
<proteinExistence type="predicted"/>
<organism evidence="7 8">
    <name type="scientific">Scleropages formosus</name>
    <name type="common">Asian bonytongue</name>
    <name type="synonym">Osteoglossum formosum</name>
    <dbReference type="NCBI Taxonomy" id="113540"/>
    <lineage>
        <taxon>Eukaryota</taxon>
        <taxon>Metazoa</taxon>
        <taxon>Chordata</taxon>
        <taxon>Craniata</taxon>
        <taxon>Vertebrata</taxon>
        <taxon>Euteleostomi</taxon>
        <taxon>Actinopterygii</taxon>
        <taxon>Neopterygii</taxon>
        <taxon>Teleostei</taxon>
        <taxon>Osteoglossocephala</taxon>
        <taxon>Osteoglossomorpha</taxon>
        <taxon>Osteoglossiformes</taxon>
        <taxon>Osteoglossidae</taxon>
        <taxon>Scleropages</taxon>
    </lineage>
</organism>
<evidence type="ECO:0000256" key="1">
    <source>
        <dbReference type="ARBA" id="ARBA00004141"/>
    </source>
</evidence>